<keyword evidence="3 7" id="KW-0812">Transmembrane</keyword>
<dbReference type="GO" id="GO:0016020">
    <property type="term" value="C:membrane"/>
    <property type="evidence" value="ECO:0007669"/>
    <property type="project" value="UniProtKB-SubCell"/>
</dbReference>
<dbReference type="EMBL" id="DYDO01000007">
    <property type="protein sequence ID" value="DBA20768.1"/>
    <property type="molecule type" value="Genomic_DNA"/>
</dbReference>
<dbReference type="Pfam" id="PF05602">
    <property type="entry name" value="CLPTM1"/>
    <property type="match status" value="1"/>
</dbReference>
<evidence type="ECO:0000256" key="3">
    <source>
        <dbReference type="ARBA" id="ARBA00022692"/>
    </source>
</evidence>
<dbReference type="AlphaFoldDB" id="A0AAV3AFP2"/>
<feature type="compositionally biased region" description="Polar residues" evidence="6">
    <location>
        <begin position="1"/>
        <end position="16"/>
    </location>
</feature>
<evidence type="ECO:0000256" key="1">
    <source>
        <dbReference type="ARBA" id="ARBA00004141"/>
    </source>
</evidence>
<comment type="similarity">
    <text evidence="2">Belongs to the CLPTM1 family.</text>
</comment>
<dbReference type="GO" id="GO:0012505">
    <property type="term" value="C:endomembrane system"/>
    <property type="evidence" value="ECO:0007669"/>
    <property type="project" value="TreeGrafter"/>
</dbReference>
<name>A0AAV3AFP2_PYXAD</name>
<feature type="compositionally biased region" description="Low complexity" evidence="6">
    <location>
        <begin position="26"/>
        <end position="36"/>
    </location>
</feature>
<evidence type="ECO:0000256" key="7">
    <source>
        <dbReference type="SAM" id="Phobius"/>
    </source>
</evidence>
<feature type="transmembrane region" description="Helical" evidence="7">
    <location>
        <begin position="469"/>
        <end position="488"/>
    </location>
</feature>
<sequence length="627" mass="72222">MASPGGETQASINGSVGTEAAVAPDQQNPNQQQQQQQPPPPNAWQVIKGVLFRIFIIWAISSWFRRGSTPQDQVTTPGAPRPPSRNLFPRDTLMDLHVFLSEKEHFTEFNSTAALFWEQKDLVYGDWSSGENGDGCYEQYSEINVPEGVQNNGSYYIHVYLTKSGFHPDPSQKTLYRRLSTVHTSRMLNKFKRKRFLKTKNLLTGETEADPEVIKRAEDFGPIEIISHWHPNITINIVDDHTPWVQGSVPPPLDQYVKFDAVSGDYYPILYFNDYWNLQKDYTPINSSVTTLPLRVSFCPLSLWRWQLYAAQNSRSPWNFLGEDLYEQSDEEQDSVKVALLETNPYLLALTITVSIIHSIFEFLAFKNDIQFWNSRQSLEGLSVRSVIFGVFQSMVVLLYILDNETNFVVQVSVGIGLLIDFWKITKVMDVRLDREQKVAGIFPKIILKDKSTYVESSTKVYDDMAFRYLSWILFPLLGCYAVYSLLYLEHKGWYSWVLGMLYGFLLTFGFITMTPQLFINYKLKSVAHLPWRMLTYKALNTFIDDLFAFVIKMPMMYRIGCLRDDVVFFIYLYQRWIYRVDPTRLNEFGTSGETPVSQPALDGPAILPSSPEDTSQPKPAEDKKKD</sequence>
<dbReference type="PANTHER" id="PTHR21347">
    <property type="entry name" value="CLEFT LIP AND PALATE ASSOCIATED TRANSMEMBRANE PROTEIN-RELATED"/>
    <property type="match status" value="1"/>
</dbReference>
<feature type="transmembrane region" description="Helical" evidence="7">
    <location>
        <begin position="494"/>
        <end position="515"/>
    </location>
</feature>
<evidence type="ECO:0008006" key="10">
    <source>
        <dbReference type="Google" id="ProtNLM"/>
    </source>
</evidence>
<keyword evidence="5 7" id="KW-0472">Membrane</keyword>
<organism evidence="8 9">
    <name type="scientific">Pyxicephalus adspersus</name>
    <name type="common">African bullfrog</name>
    <dbReference type="NCBI Taxonomy" id="30357"/>
    <lineage>
        <taxon>Eukaryota</taxon>
        <taxon>Metazoa</taxon>
        <taxon>Chordata</taxon>
        <taxon>Craniata</taxon>
        <taxon>Vertebrata</taxon>
        <taxon>Euteleostomi</taxon>
        <taxon>Amphibia</taxon>
        <taxon>Batrachia</taxon>
        <taxon>Anura</taxon>
        <taxon>Neobatrachia</taxon>
        <taxon>Ranoidea</taxon>
        <taxon>Pyxicephalidae</taxon>
        <taxon>Pyxicephalinae</taxon>
        <taxon>Pyxicephalus</taxon>
    </lineage>
</organism>
<evidence type="ECO:0000256" key="2">
    <source>
        <dbReference type="ARBA" id="ARBA00009310"/>
    </source>
</evidence>
<feature type="region of interest" description="Disordered" evidence="6">
    <location>
        <begin position="1"/>
        <end position="42"/>
    </location>
</feature>
<comment type="subcellular location">
    <subcellularLocation>
        <location evidence="1">Membrane</location>
        <topology evidence="1">Multi-pass membrane protein</topology>
    </subcellularLocation>
</comment>
<evidence type="ECO:0000256" key="4">
    <source>
        <dbReference type="ARBA" id="ARBA00022989"/>
    </source>
</evidence>
<dbReference type="PANTHER" id="PTHR21347:SF14">
    <property type="entry name" value="LIPID SCRAMBLASE CLPTM1-RELATED"/>
    <property type="match status" value="1"/>
</dbReference>
<keyword evidence="9" id="KW-1185">Reference proteome</keyword>
<feature type="transmembrane region" description="Helical" evidence="7">
    <location>
        <begin position="382"/>
        <end position="402"/>
    </location>
</feature>
<evidence type="ECO:0000256" key="6">
    <source>
        <dbReference type="SAM" id="MobiDB-lite"/>
    </source>
</evidence>
<feature type="transmembrane region" description="Helical" evidence="7">
    <location>
        <begin position="346"/>
        <end position="366"/>
    </location>
</feature>
<keyword evidence="4 7" id="KW-1133">Transmembrane helix</keyword>
<feature type="region of interest" description="Disordered" evidence="6">
    <location>
        <begin position="68"/>
        <end position="88"/>
    </location>
</feature>
<proteinExistence type="inferred from homology"/>
<protein>
    <recommendedName>
        <fullName evidence="10">Cleft lip and palate transmembrane protein 1</fullName>
    </recommendedName>
</protein>
<accession>A0AAV3AFP2</accession>
<dbReference type="Proteomes" id="UP001181693">
    <property type="component" value="Unassembled WGS sequence"/>
</dbReference>
<feature type="region of interest" description="Disordered" evidence="6">
    <location>
        <begin position="591"/>
        <end position="627"/>
    </location>
</feature>
<reference evidence="8" key="1">
    <citation type="thesis" date="2020" institute="ProQuest LLC" country="789 East Eisenhower Parkway, Ann Arbor, MI, USA">
        <title>Comparative Genomics and Chromosome Evolution.</title>
        <authorList>
            <person name="Mudd A.B."/>
        </authorList>
    </citation>
    <scope>NUCLEOTIDE SEQUENCE</scope>
    <source>
        <strain evidence="8">1538</strain>
        <tissue evidence="8">Blood</tissue>
    </source>
</reference>
<comment type="caution">
    <text evidence="8">The sequence shown here is derived from an EMBL/GenBank/DDBJ whole genome shotgun (WGS) entry which is preliminary data.</text>
</comment>
<dbReference type="InterPro" id="IPR008429">
    <property type="entry name" value="CLPTM1"/>
</dbReference>
<evidence type="ECO:0000313" key="8">
    <source>
        <dbReference type="EMBL" id="DBA20768.1"/>
    </source>
</evidence>
<evidence type="ECO:0000256" key="5">
    <source>
        <dbReference type="ARBA" id="ARBA00023136"/>
    </source>
</evidence>
<evidence type="ECO:0000313" key="9">
    <source>
        <dbReference type="Proteomes" id="UP001181693"/>
    </source>
</evidence>
<gene>
    <name evidence="8" type="ORF">GDO54_017514</name>
</gene>